<sequence>MERPIIQHWCETNPPEIAEIRGQTPKTPPWIRHCKIHFSLGPRNEFHLIQCIKGLRRNIDRVIYFEYHLLCY</sequence>
<evidence type="ECO:0000313" key="1">
    <source>
        <dbReference type="EMBL" id="CAH2018322.1"/>
    </source>
</evidence>
<dbReference type="EMBL" id="CAKOFQ010009717">
    <property type="protein sequence ID" value="CAH2018322.1"/>
    <property type="molecule type" value="Genomic_DNA"/>
</dbReference>
<dbReference type="AlphaFoldDB" id="A0A9P0QEL2"/>
<keyword evidence="2" id="KW-1185">Reference proteome</keyword>
<dbReference type="Proteomes" id="UP001152888">
    <property type="component" value="Unassembled WGS sequence"/>
</dbReference>
<accession>A0A9P0QEL2</accession>
<comment type="caution">
    <text evidence="1">The sequence shown here is derived from an EMBL/GenBank/DDBJ whole genome shotgun (WGS) entry which is preliminary data.</text>
</comment>
<protein>
    <submittedName>
        <fullName evidence="1">Uncharacterized protein</fullName>
    </submittedName>
</protein>
<proteinExistence type="predicted"/>
<gene>
    <name evidence="1" type="ORF">ACAOBT_LOCUS36563</name>
</gene>
<name>A0A9P0QEL2_ACAOB</name>
<evidence type="ECO:0000313" key="2">
    <source>
        <dbReference type="Proteomes" id="UP001152888"/>
    </source>
</evidence>
<reference evidence="1" key="1">
    <citation type="submission" date="2022-03" db="EMBL/GenBank/DDBJ databases">
        <authorList>
            <person name="Sayadi A."/>
        </authorList>
    </citation>
    <scope>NUCLEOTIDE SEQUENCE</scope>
</reference>
<organism evidence="1 2">
    <name type="scientific">Acanthoscelides obtectus</name>
    <name type="common">Bean weevil</name>
    <name type="synonym">Bruchus obtectus</name>
    <dbReference type="NCBI Taxonomy" id="200917"/>
    <lineage>
        <taxon>Eukaryota</taxon>
        <taxon>Metazoa</taxon>
        <taxon>Ecdysozoa</taxon>
        <taxon>Arthropoda</taxon>
        <taxon>Hexapoda</taxon>
        <taxon>Insecta</taxon>
        <taxon>Pterygota</taxon>
        <taxon>Neoptera</taxon>
        <taxon>Endopterygota</taxon>
        <taxon>Coleoptera</taxon>
        <taxon>Polyphaga</taxon>
        <taxon>Cucujiformia</taxon>
        <taxon>Chrysomeloidea</taxon>
        <taxon>Chrysomelidae</taxon>
        <taxon>Bruchinae</taxon>
        <taxon>Bruchini</taxon>
        <taxon>Acanthoscelides</taxon>
    </lineage>
</organism>